<comment type="subcellular location">
    <subcellularLocation>
        <location evidence="2">Cell inner membrane</location>
        <topology evidence="2">Multi-pass membrane protein</topology>
    </subcellularLocation>
</comment>
<dbReference type="AlphaFoldDB" id="A0A1H4EPH7"/>
<dbReference type="CDD" id="cd00082">
    <property type="entry name" value="HisKA"/>
    <property type="match status" value="1"/>
</dbReference>
<dbReference type="Gene3D" id="3.40.50.2300">
    <property type="match status" value="1"/>
</dbReference>
<evidence type="ECO:0000256" key="15">
    <source>
        <dbReference type="SAM" id="Phobius"/>
    </source>
</evidence>
<evidence type="ECO:0000256" key="12">
    <source>
        <dbReference type="ARBA" id="ARBA00023136"/>
    </source>
</evidence>
<keyword evidence="10" id="KW-0547">Nucleotide-binding</keyword>
<dbReference type="EMBL" id="FNRA01000006">
    <property type="protein sequence ID" value="SEA86921.1"/>
    <property type="molecule type" value="Genomic_DNA"/>
</dbReference>
<dbReference type="PROSITE" id="PS50110">
    <property type="entry name" value="RESPONSE_REGULATORY"/>
    <property type="match status" value="1"/>
</dbReference>
<evidence type="ECO:0000259" key="16">
    <source>
        <dbReference type="PROSITE" id="PS50109"/>
    </source>
</evidence>
<dbReference type="InterPro" id="IPR036890">
    <property type="entry name" value="HATPase_C_sf"/>
</dbReference>
<evidence type="ECO:0000256" key="2">
    <source>
        <dbReference type="ARBA" id="ARBA00004429"/>
    </source>
</evidence>
<dbReference type="InterPro" id="IPR004358">
    <property type="entry name" value="Sig_transdc_His_kin-like_C"/>
</dbReference>
<keyword evidence="5" id="KW-0997">Cell inner membrane</keyword>
<feature type="transmembrane region" description="Helical" evidence="15">
    <location>
        <begin position="302"/>
        <end position="321"/>
    </location>
</feature>
<dbReference type="Pfam" id="PF02518">
    <property type="entry name" value="HATPase_c"/>
    <property type="match status" value="1"/>
</dbReference>
<evidence type="ECO:0000313" key="20">
    <source>
        <dbReference type="Proteomes" id="UP000198850"/>
    </source>
</evidence>
<dbReference type="GO" id="GO:0005886">
    <property type="term" value="C:plasma membrane"/>
    <property type="evidence" value="ECO:0007669"/>
    <property type="project" value="UniProtKB-SubCell"/>
</dbReference>
<keyword evidence="9 19" id="KW-0418">Kinase</keyword>
<evidence type="ECO:0000256" key="6">
    <source>
        <dbReference type="ARBA" id="ARBA00022553"/>
    </source>
</evidence>
<feature type="modified residue" description="Phosphohistidine" evidence="13">
    <location>
        <position position="809"/>
    </location>
</feature>
<reference evidence="19 20" key="1">
    <citation type="submission" date="2016-10" db="EMBL/GenBank/DDBJ databases">
        <authorList>
            <person name="de Groot N.N."/>
        </authorList>
    </citation>
    <scope>NUCLEOTIDE SEQUENCE [LARGE SCALE GENOMIC DNA]</scope>
    <source>
        <strain evidence="19 20">DSM 19033</strain>
    </source>
</reference>
<dbReference type="Gene3D" id="3.30.565.10">
    <property type="entry name" value="Histidine kinase-like ATPase, C-terminal domain"/>
    <property type="match status" value="1"/>
</dbReference>
<gene>
    <name evidence="19" type="ORF">SAMN05443550_10685</name>
</gene>
<dbReference type="OrthoDB" id="9797097at2"/>
<protein>
    <recommendedName>
        <fullName evidence="3">histidine kinase</fullName>
        <ecNumber evidence="3">2.7.13.3</ecNumber>
    </recommendedName>
</protein>
<dbReference type="InterPro" id="IPR011006">
    <property type="entry name" value="CheY-like_superfamily"/>
</dbReference>
<evidence type="ECO:0000256" key="5">
    <source>
        <dbReference type="ARBA" id="ARBA00022519"/>
    </source>
</evidence>
<dbReference type="Gene3D" id="1.10.287.130">
    <property type="match status" value="1"/>
</dbReference>
<dbReference type="InterPro" id="IPR003594">
    <property type="entry name" value="HATPase_dom"/>
</dbReference>
<evidence type="ECO:0000256" key="4">
    <source>
        <dbReference type="ARBA" id="ARBA00022475"/>
    </source>
</evidence>
<keyword evidence="11 15" id="KW-1133">Transmembrane helix</keyword>
<dbReference type="InterPro" id="IPR003661">
    <property type="entry name" value="HisK_dim/P_dom"/>
</dbReference>
<evidence type="ECO:0000256" key="10">
    <source>
        <dbReference type="ARBA" id="ARBA00022840"/>
    </source>
</evidence>
<dbReference type="FunFam" id="3.30.565.10:FF:000010">
    <property type="entry name" value="Sensor histidine kinase RcsC"/>
    <property type="match status" value="1"/>
</dbReference>
<dbReference type="InterPro" id="IPR036097">
    <property type="entry name" value="HisK_dim/P_sf"/>
</dbReference>
<keyword evidence="10" id="KW-0067">ATP-binding</keyword>
<dbReference type="PANTHER" id="PTHR43047">
    <property type="entry name" value="TWO-COMPONENT HISTIDINE PROTEIN KINASE"/>
    <property type="match status" value="1"/>
</dbReference>
<keyword evidence="8 15" id="KW-0812">Transmembrane</keyword>
<keyword evidence="20" id="KW-1185">Reference proteome</keyword>
<dbReference type="SUPFAM" id="SSF47384">
    <property type="entry name" value="Homodimeric domain of signal transducing histidine kinase"/>
    <property type="match status" value="1"/>
</dbReference>
<dbReference type="EC" id="2.7.13.3" evidence="3"/>
<evidence type="ECO:0000256" key="13">
    <source>
        <dbReference type="PROSITE-ProRule" id="PRU00110"/>
    </source>
</evidence>
<keyword evidence="6 14" id="KW-0597">Phosphoprotein</keyword>
<dbReference type="Proteomes" id="UP000198850">
    <property type="component" value="Unassembled WGS sequence"/>
</dbReference>
<dbReference type="GO" id="GO:0000155">
    <property type="term" value="F:phosphorelay sensor kinase activity"/>
    <property type="evidence" value="ECO:0007669"/>
    <property type="project" value="InterPro"/>
</dbReference>
<dbReference type="SMART" id="SM00387">
    <property type="entry name" value="HATPase_c"/>
    <property type="match status" value="1"/>
</dbReference>
<feature type="modified residue" description="4-aspartylphosphate" evidence="14">
    <location>
        <position position="645"/>
    </location>
</feature>
<keyword evidence="7" id="KW-0808">Transferase</keyword>
<dbReference type="InterPro" id="IPR005467">
    <property type="entry name" value="His_kinase_dom"/>
</dbReference>
<dbReference type="InterPro" id="IPR036641">
    <property type="entry name" value="HPT_dom_sf"/>
</dbReference>
<evidence type="ECO:0000256" key="9">
    <source>
        <dbReference type="ARBA" id="ARBA00022777"/>
    </source>
</evidence>
<evidence type="ECO:0000256" key="1">
    <source>
        <dbReference type="ARBA" id="ARBA00000085"/>
    </source>
</evidence>
<organism evidence="19 20">
    <name type="scientific">Pedobacter hartonius</name>
    <dbReference type="NCBI Taxonomy" id="425514"/>
    <lineage>
        <taxon>Bacteria</taxon>
        <taxon>Pseudomonadati</taxon>
        <taxon>Bacteroidota</taxon>
        <taxon>Sphingobacteriia</taxon>
        <taxon>Sphingobacteriales</taxon>
        <taxon>Sphingobacteriaceae</taxon>
        <taxon>Pedobacter</taxon>
    </lineage>
</organism>
<keyword evidence="4" id="KW-1003">Cell membrane</keyword>
<dbReference type="Gene3D" id="1.20.120.160">
    <property type="entry name" value="HPT domain"/>
    <property type="match status" value="1"/>
</dbReference>
<evidence type="ECO:0000256" key="11">
    <source>
        <dbReference type="ARBA" id="ARBA00022989"/>
    </source>
</evidence>
<dbReference type="PANTHER" id="PTHR43047:SF64">
    <property type="entry name" value="HISTIDINE KINASE CONTAINING CHEY-HOMOLOGOUS RECEIVER DOMAIN AND PAS DOMAIN-RELATED"/>
    <property type="match status" value="1"/>
</dbReference>
<keyword evidence="12 15" id="KW-0472">Membrane</keyword>
<dbReference type="InterPro" id="IPR008207">
    <property type="entry name" value="Sig_transdc_His_kin_Hpt_dom"/>
</dbReference>
<dbReference type="SMART" id="SM00448">
    <property type="entry name" value="REC"/>
    <property type="match status" value="1"/>
</dbReference>
<comment type="catalytic activity">
    <reaction evidence="1">
        <text>ATP + protein L-histidine = ADP + protein N-phospho-L-histidine.</text>
        <dbReference type="EC" id="2.7.13.3"/>
    </reaction>
</comment>
<sequence>MIDVSQKSFLGDAKGKIIIGFVLAFFALFLAWGVSKIAFNEMLDTVDTISTPNVKLRLVNQVSRKVAGLDQQQRSSAFSSPGKYSRFFKDSRQLRLLLDSLGGMYRTDPKQLSRIKSIEKLLVARDKQFVNYLKVREGLVNNESFNQEVQKLNELVNRPPQQQDSTIVTTEKKTSTVTILPVDEAKRKGFFNRLFGKKGEELQPNKSYQVTNEENIKRDTISLSGETIIAKGLEKSLRTIANEQRLKSERFLDREAVLANANEALTRQMLDILRKVEAEAVAQIEQNGIEAKAVVNTGIARISWIMIGFFLLTVILLYLILTDITKSNVYRKELEAARDEAEYHGMAKQRFLSNMSHEIRTPLQSIIGYAEIIRNQEHPQLKDIEAIYHSSEHLLQIVNEILDYNRIISGKFTFQRKAFNVRELLDEVVSVMKPQAEQKKLTMRTAIELHGIEFIEGDAFRLKQILYNLLSNAVKFTQKGEVVLTVYYKRQLGNLHFTFMVKDTGIGFTEEESNRIFNEFEQIDSADKEVINKAGAGLGLTIIKSLVENQDGRIYVKSKAGSGSTFTVYLTFKVADAVQVEKALPVPARMLNTSDTIWVVDDDQLILDLCEIIFNKKQIPHVCFNSPAAVLAAEWDPAVKYMLMDMRMPEISGTELCHLMRERIPADVKIYAMTAQVLPEELEAVLGQGFDGLIMKPFRENDLLAVFGSDEVQQQTAAEDAAIAESETAREEEGMVTVPGLDATAEVTEDDGPSEIVLDTSMVEKMTFGDQELLVSILHRFRDDCENDMEELKQGILADDLALSRLIMHRIAGRTAQMGSAKLAGEFRMMEIELSEASEIAAAHREKLKSCIGKLRLLMQLVDLKIG</sequence>
<dbReference type="InterPro" id="IPR001789">
    <property type="entry name" value="Sig_transdc_resp-reg_receiver"/>
</dbReference>
<dbReference type="RefSeq" id="WP_090557040.1">
    <property type="nucleotide sequence ID" value="NZ_FNRA01000006.1"/>
</dbReference>
<evidence type="ECO:0000256" key="8">
    <source>
        <dbReference type="ARBA" id="ARBA00022692"/>
    </source>
</evidence>
<feature type="transmembrane region" description="Helical" evidence="15">
    <location>
        <begin position="17"/>
        <end position="34"/>
    </location>
</feature>
<dbReference type="SUPFAM" id="SSF55874">
    <property type="entry name" value="ATPase domain of HSP90 chaperone/DNA topoisomerase II/histidine kinase"/>
    <property type="match status" value="1"/>
</dbReference>
<evidence type="ECO:0000256" key="7">
    <source>
        <dbReference type="ARBA" id="ARBA00022679"/>
    </source>
</evidence>
<evidence type="ECO:0000259" key="18">
    <source>
        <dbReference type="PROSITE" id="PS50894"/>
    </source>
</evidence>
<feature type="domain" description="Histidine kinase" evidence="16">
    <location>
        <begin position="354"/>
        <end position="574"/>
    </location>
</feature>
<dbReference type="SUPFAM" id="SSF52172">
    <property type="entry name" value="CheY-like"/>
    <property type="match status" value="1"/>
</dbReference>
<dbReference type="PROSITE" id="PS50894">
    <property type="entry name" value="HPT"/>
    <property type="match status" value="1"/>
</dbReference>
<proteinExistence type="predicted"/>
<dbReference type="STRING" id="425514.SAMN05443550_10685"/>
<accession>A0A1H4EPH7</accession>
<dbReference type="Pfam" id="PF00072">
    <property type="entry name" value="Response_reg"/>
    <property type="match status" value="1"/>
</dbReference>
<evidence type="ECO:0000256" key="3">
    <source>
        <dbReference type="ARBA" id="ARBA00012438"/>
    </source>
</evidence>
<evidence type="ECO:0000256" key="14">
    <source>
        <dbReference type="PROSITE-ProRule" id="PRU00169"/>
    </source>
</evidence>
<evidence type="ECO:0000259" key="17">
    <source>
        <dbReference type="PROSITE" id="PS50110"/>
    </source>
</evidence>
<dbReference type="PROSITE" id="PS50109">
    <property type="entry name" value="HIS_KIN"/>
    <property type="match status" value="1"/>
</dbReference>
<dbReference type="PRINTS" id="PR00344">
    <property type="entry name" value="BCTRLSENSOR"/>
</dbReference>
<dbReference type="SUPFAM" id="SSF47226">
    <property type="entry name" value="Histidine-containing phosphotransfer domain, HPT domain"/>
    <property type="match status" value="1"/>
</dbReference>
<dbReference type="SMART" id="SM00388">
    <property type="entry name" value="HisKA"/>
    <property type="match status" value="1"/>
</dbReference>
<evidence type="ECO:0000313" key="19">
    <source>
        <dbReference type="EMBL" id="SEA86921.1"/>
    </source>
</evidence>
<name>A0A1H4EPH7_9SPHI</name>
<dbReference type="Pfam" id="PF00512">
    <property type="entry name" value="HisKA"/>
    <property type="match status" value="1"/>
</dbReference>
<feature type="domain" description="HPt" evidence="18">
    <location>
        <begin position="770"/>
        <end position="867"/>
    </location>
</feature>
<feature type="domain" description="Response regulatory" evidence="17">
    <location>
        <begin position="596"/>
        <end position="711"/>
    </location>
</feature>